<organism evidence="3 4">
    <name type="scientific">Senna tora</name>
    <dbReference type="NCBI Taxonomy" id="362788"/>
    <lineage>
        <taxon>Eukaryota</taxon>
        <taxon>Viridiplantae</taxon>
        <taxon>Streptophyta</taxon>
        <taxon>Embryophyta</taxon>
        <taxon>Tracheophyta</taxon>
        <taxon>Spermatophyta</taxon>
        <taxon>Magnoliopsida</taxon>
        <taxon>eudicotyledons</taxon>
        <taxon>Gunneridae</taxon>
        <taxon>Pentapetalae</taxon>
        <taxon>rosids</taxon>
        <taxon>fabids</taxon>
        <taxon>Fabales</taxon>
        <taxon>Fabaceae</taxon>
        <taxon>Caesalpinioideae</taxon>
        <taxon>Cassia clade</taxon>
        <taxon>Senna</taxon>
    </lineage>
</organism>
<reference evidence="3" key="1">
    <citation type="submission" date="2020-09" db="EMBL/GenBank/DDBJ databases">
        <title>Genome-Enabled Discovery of Anthraquinone Biosynthesis in Senna tora.</title>
        <authorList>
            <person name="Kang S.-H."/>
            <person name="Pandey R.P."/>
            <person name="Lee C.-M."/>
            <person name="Sim J.-S."/>
            <person name="Jeong J.-T."/>
            <person name="Choi B.-S."/>
            <person name="Jung M."/>
            <person name="Ginzburg D."/>
            <person name="Zhao K."/>
            <person name="Won S.Y."/>
            <person name="Oh T.-J."/>
            <person name="Yu Y."/>
            <person name="Kim N.-H."/>
            <person name="Lee O.R."/>
            <person name="Lee T.-H."/>
            <person name="Bashyal P."/>
            <person name="Kim T.-S."/>
            <person name="Lee W.-H."/>
            <person name="Kawkins C."/>
            <person name="Kim C.-K."/>
            <person name="Kim J.S."/>
            <person name="Ahn B.O."/>
            <person name="Rhee S.Y."/>
            <person name="Sohng J.K."/>
        </authorList>
    </citation>
    <scope>NUCLEOTIDE SEQUENCE</scope>
    <source>
        <tissue evidence="3">Leaf</tissue>
    </source>
</reference>
<sequence>MKGVTQVEVDPKQGKLTVIGYVDPNKVLERVRHRTGKKVEFWPYVPYDVVPLPYAPEVYDKKAPPGYVRNVYMDPEASSLARAGSFEVNTTAFSDDNPNACSIM</sequence>
<evidence type="ECO:0000313" key="4">
    <source>
        <dbReference type="Proteomes" id="UP000634136"/>
    </source>
</evidence>
<dbReference type="InterPro" id="IPR036163">
    <property type="entry name" value="HMA_dom_sf"/>
</dbReference>
<dbReference type="AlphaFoldDB" id="A0A834W512"/>
<dbReference type="CDD" id="cd00371">
    <property type="entry name" value="HMA"/>
    <property type="match status" value="1"/>
</dbReference>
<keyword evidence="1" id="KW-0479">Metal-binding</keyword>
<dbReference type="PROSITE" id="PS50846">
    <property type="entry name" value="HMA_2"/>
    <property type="match status" value="1"/>
</dbReference>
<dbReference type="Proteomes" id="UP000634136">
    <property type="component" value="Unassembled WGS sequence"/>
</dbReference>
<dbReference type="EMBL" id="JAAIUW010000011">
    <property type="protein sequence ID" value="KAF7809632.1"/>
    <property type="molecule type" value="Genomic_DNA"/>
</dbReference>
<proteinExistence type="predicted"/>
<evidence type="ECO:0000313" key="3">
    <source>
        <dbReference type="EMBL" id="KAF7809632.1"/>
    </source>
</evidence>
<keyword evidence="4" id="KW-1185">Reference proteome</keyword>
<dbReference type="OrthoDB" id="666972at2759"/>
<dbReference type="GO" id="GO:0046872">
    <property type="term" value="F:metal ion binding"/>
    <property type="evidence" value="ECO:0007669"/>
    <property type="project" value="UniProtKB-KW"/>
</dbReference>
<evidence type="ECO:0000256" key="1">
    <source>
        <dbReference type="ARBA" id="ARBA00022723"/>
    </source>
</evidence>
<protein>
    <submittedName>
        <fullName evidence="3">Heavy metal-associated isoprenylated plant protein 27-like</fullName>
    </submittedName>
</protein>
<dbReference type="InterPro" id="IPR006121">
    <property type="entry name" value="HMA_dom"/>
</dbReference>
<feature type="domain" description="HMA" evidence="2">
    <location>
        <begin position="1"/>
        <end position="40"/>
    </location>
</feature>
<dbReference type="PANTHER" id="PTHR22814:SF294">
    <property type="entry name" value="HEAVY METAL-ASSOCIATED ISOPRENYLATED PLANT PROTEIN 27"/>
    <property type="match status" value="1"/>
</dbReference>
<name>A0A834W512_9FABA</name>
<dbReference type="SUPFAM" id="SSF55008">
    <property type="entry name" value="HMA, heavy metal-associated domain"/>
    <property type="match status" value="1"/>
</dbReference>
<accession>A0A834W512</accession>
<dbReference type="PANTHER" id="PTHR22814">
    <property type="entry name" value="COPPER TRANSPORT PROTEIN ATOX1-RELATED"/>
    <property type="match status" value="1"/>
</dbReference>
<gene>
    <name evidence="3" type="ORF">G2W53_036375</name>
</gene>
<comment type="caution">
    <text evidence="3">The sequence shown here is derived from an EMBL/GenBank/DDBJ whole genome shotgun (WGS) entry which is preliminary data.</text>
</comment>
<dbReference type="Gene3D" id="3.30.70.100">
    <property type="match status" value="1"/>
</dbReference>
<evidence type="ECO:0000259" key="2">
    <source>
        <dbReference type="PROSITE" id="PS50846"/>
    </source>
</evidence>